<evidence type="ECO:0000313" key="3">
    <source>
        <dbReference type="Proteomes" id="UP000024404"/>
    </source>
</evidence>
<name>A0A8R1XX61_ONCVO</name>
<feature type="region of interest" description="Disordered" evidence="1">
    <location>
        <begin position="72"/>
        <end position="98"/>
    </location>
</feature>
<evidence type="ECO:0000256" key="1">
    <source>
        <dbReference type="SAM" id="MobiDB-lite"/>
    </source>
</evidence>
<feature type="compositionally biased region" description="Polar residues" evidence="1">
    <location>
        <begin position="89"/>
        <end position="98"/>
    </location>
</feature>
<evidence type="ECO:0000313" key="2">
    <source>
        <dbReference type="EnsemblMetazoa" id="OVOC5616.1"/>
    </source>
</evidence>
<dbReference type="EnsemblMetazoa" id="OVOC5616.1">
    <property type="protein sequence ID" value="OVOC5616.1"/>
    <property type="gene ID" value="WBGene00242425"/>
</dbReference>
<dbReference type="Proteomes" id="UP000024404">
    <property type="component" value="Unassembled WGS sequence"/>
</dbReference>
<reference evidence="3" key="1">
    <citation type="submission" date="2013-10" db="EMBL/GenBank/DDBJ databases">
        <title>Genome sequencing of Onchocerca volvulus.</title>
        <authorList>
            <person name="Cotton J."/>
            <person name="Tsai J."/>
            <person name="Stanley E."/>
            <person name="Tracey A."/>
            <person name="Holroyd N."/>
            <person name="Lustigman S."/>
            <person name="Berriman M."/>
        </authorList>
    </citation>
    <scope>NUCLEOTIDE SEQUENCE</scope>
</reference>
<dbReference type="EMBL" id="CMVM020000161">
    <property type="status" value="NOT_ANNOTATED_CDS"/>
    <property type="molecule type" value="Genomic_DNA"/>
</dbReference>
<dbReference type="AlphaFoldDB" id="A0A8R1XX61"/>
<reference evidence="2" key="2">
    <citation type="submission" date="2022-06" db="UniProtKB">
        <authorList>
            <consortium name="EnsemblMetazoa"/>
        </authorList>
    </citation>
    <scope>IDENTIFICATION</scope>
</reference>
<accession>A0A8R1XX61</accession>
<sequence length="98" mass="11052">MFPDDTEILSRPRWTIPLGIYSARNPKTSGIDQRISPSISVKPAKIVSRIMASTWKGGTSSKLHIRHAKRTTVEQQMEQKQLSPKCHQLPSTALQKNE</sequence>
<keyword evidence="3" id="KW-1185">Reference proteome</keyword>
<organism evidence="2 3">
    <name type="scientific">Onchocerca volvulus</name>
    <dbReference type="NCBI Taxonomy" id="6282"/>
    <lineage>
        <taxon>Eukaryota</taxon>
        <taxon>Metazoa</taxon>
        <taxon>Ecdysozoa</taxon>
        <taxon>Nematoda</taxon>
        <taxon>Chromadorea</taxon>
        <taxon>Rhabditida</taxon>
        <taxon>Spirurina</taxon>
        <taxon>Spiruromorpha</taxon>
        <taxon>Filarioidea</taxon>
        <taxon>Onchocercidae</taxon>
        <taxon>Onchocerca</taxon>
    </lineage>
</organism>
<protein>
    <submittedName>
        <fullName evidence="2">Uncharacterized protein</fullName>
    </submittedName>
</protein>
<feature type="compositionally biased region" description="Polar residues" evidence="1">
    <location>
        <begin position="73"/>
        <end position="82"/>
    </location>
</feature>
<proteinExistence type="predicted"/>